<feature type="transmembrane region" description="Helical" evidence="1">
    <location>
        <begin position="784"/>
        <end position="801"/>
    </location>
</feature>
<feature type="transmembrane region" description="Helical" evidence="1">
    <location>
        <begin position="659"/>
        <end position="675"/>
    </location>
</feature>
<name>A0ABV6KXM1_9BACI</name>
<reference evidence="2 3" key="1">
    <citation type="submission" date="2024-09" db="EMBL/GenBank/DDBJ databases">
        <authorList>
            <person name="Sun Q."/>
            <person name="Mori K."/>
        </authorList>
    </citation>
    <scope>NUCLEOTIDE SEQUENCE [LARGE SCALE GENOMIC DNA]</scope>
    <source>
        <strain evidence="2 3">CGMCC 1.9126</strain>
    </source>
</reference>
<feature type="transmembrane region" description="Helical" evidence="1">
    <location>
        <begin position="687"/>
        <end position="704"/>
    </location>
</feature>
<feature type="transmembrane region" description="Helical" evidence="1">
    <location>
        <begin position="831"/>
        <end position="854"/>
    </location>
</feature>
<keyword evidence="1" id="KW-1133">Transmembrane helix</keyword>
<proteinExistence type="predicted"/>
<dbReference type="RefSeq" id="WP_377059164.1">
    <property type="nucleotide sequence ID" value="NZ_JBHLUU010000127.1"/>
</dbReference>
<accession>A0ABV6KXM1</accession>
<feature type="transmembrane region" description="Helical" evidence="1">
    <location>
        <begin position="963"/>
        <end position="984"/>
    </location>
</feature>
<feature type="transmembrane region" description="Helical" evidence="1">
    <location>
        <begin position="807"/>
        <end position="824"/>
    </location>
</feature>
<feature type="transmembrane region" description="Helical" evidence="1">
    <location>
        <begin position="208"/>
        <end position="228"/>
    </location>
</feature>
<feature type="transmembrane region" description="Helical" evidence="1">
    <location>
        <begin position="452"/>
        <end position="471"/>
    </location>
</feature>
<dbReference type="Proteomes" id="UP001589738">
    <property type="component" value="Unassembled WGS sequence"/>
</dbReference>
<feature type="transmembrane region" description="Helical" evidence="1">
    <location>
        <begin position="491"/>
        <end position="513"/>
    </location>
</feature>
<sequence>MDSVTKEQRKQIFREELNLLKKEQHISYAIYDKVYEAYEKFNYISIHKETLKEKETTPVNIVNAKPEKKKVVRENKKKTPEQLRERNITWLLNLGVILLLIGGLYVATSNWETMSSWMKASSIGLVACLFYGMAYISKRILHINQTAFAFTVLGSLFLPIFLLSLGWFQLLGSYFSYTGEGRYFLGMLSGYILVPIYLLLAKKISSRLFVWFAGVATTIGTAFFLTALPIQRDGFYFGMILYHAGLLLVHFYMKKKPSFTWFTKEVLPFFQASLVLTTAFMLLLFDHPVFYGMNIIFTAVLYLSMVFVTGHKNYHFVFTLFLVYGLYQLVENSILLTVGPIMYALVGSFLLGMPLFLQGGVDWKKIFSLTSAVVSLIAFVYISAKAFLVNLGDPTMVMMISYLILAGNFYYLALSEKKQWFTYVTSSFLVAALFELMMLVNKVALFDSFLPLFFIGFFLFVVFGVTVPSLIRQSSRDVGMGVMVLPLLPSWLMYDWWETGVMFGLLALCFILGRKVEERSFYLEMITWVIPICYGLSTAAMFEEGKEWFDWSKEEVGPALNFIAGSVLLLLIEKTKRPAFFISQAFYLIGILYSFSLPVNDFIRVFILSGGMAISYLLYQQTKQKTVTYYVTLCSLISYITLVYAIHESSRFPLWLEEEQWVIGGAILIIVSYVLRRHEMELSTSFLYTAHVYLPAALLLTFFAFNNDGIWSFVIATLLYGLSVKLVSKEWILKTLLYGCYISLFVAISLYLIESGWSEYSFFVTSIVLAIWWGVSTKVWKERSTLFLIPFSMIGMLSMLTSYPFGGSMYLCLLLYGVGVLFLLHQQKWDFLVILPLMVMLAGSIQFSYVSTLLDTEGTMVLFAGLGLLSLFAGKKIYKGLTLLNAHMPFRYCDAYTVTAFLYVLFLYTVEPVGILLGILPGILICIFLWMQQPRVSPKLAWIPKFLAGSYLLEPYYQVLDLLTIPALFERELYVLPFIVLGIYLERCLKGAYSTLIQRIQWGILIGVALLLVQDGLQSNTVYDAIIVGTLSLLSILTGTILRIKSYFFVGSGVLLLNVVLQTRPYWGNLPWWAYLLLAGSLLISVASYNEWNKQKRAKGEIPKLEEIRRKVLLRLKTWK</sequence>
<gene>
    <name evidence="2" type="ORF">ACFFHF_23195</name>
</gene>
<feature type="transmembrane region" description="Helical" evidence="1">
    <location>
        <begin position="291"/>
        <end position="309"/>
    </location>
</feature>
<keyword evidence="1" id="KW-0812">Transmembrane</keyword>
<feature type="transmembrane region" description="Helical" evidence="1">
    <location>
        <begin position="579"/>
        <end position="596"/>
    </location>
</feature>
<feature type="transmembrane region" description="Helical" evidence="1">
    <location>
        <begin position="914"/>
        <end position="931"/>
    </location>
</feature>
<protein>
    <recommendedName>
        <fullName evidence="4">DUF2157 domain-containing protein</fullName>
    </recommendedName>
</protein>
<evidence type="ECO:0000313" key="2">
    <source>
        <dbReference type="EMBL" id="MFC0478099.1"/>
    </source>
</evidence>
<keyword evidence="1" id="KW-0472">Membrane</keyword>
<feature type="transmembrane region" description="Helical" evidence="1">
    <location>
        <begin position="602"/>
        <end position="619"/>
    </location>
</feature>
<feature type="transmembrane region" description="Helical" evidence="1">
    <location>
        <begin position="366"/>
        <end position="384"/>
    </location>
</feature>
<feature type="transmembrane region" description="Helical" evidence="1">
    <location>
        <begin position="1047"/>
        <end position="1066"/>
    </location>
</feature>
<keyword evidence="3" id="KW-1185">Reference proteome</keyword>
<feature type="transmembrane region" description="Helical" evidence="1">
    <location>
        <begin position="183"/>
        <end position="201"/>
    </location>
</feature>
<feature type="transmembrane region" description="Helical" evidence="1">
    <location>
        <begin position="420"/>
        <end position="440"/>
    </location>
</feature>
<feature type="transmembrane region" description="Helical" evidence="1">
    <location>
        <begin position="117"/>
        <end position="136"/>
    </location>
</feature>
<feature type="transmembrane region" description="Helical" evidence="1">
    <location>
        <begin position="735"/>
        <end position="753"/>
    </location>
</feature>
<comment type="caution">
    <text evidence="2">The sequence shown here is derived from an EMBL/GenBank/DDBJ whole genome shotgun (WGS) entry which is preliminary data.</text>
</comment>
<feature type="transmembrane region" description="Helical" evidence="1">
    <location>
        <begin position="87"/>
        <end position="105"/>
    </location>
</feature>
<feature type="transmembrane region" description="Helical" evidence="1">
    <location>
        <begin position="1072"/>
        <end position="1089"/>
    </location>
</feature>
<evidence type="ECO:0000256" key="1">
    <source>
        <dbReference type="SAM" id="Phobius"/>
    </source>
</evidence>
<feature type="transmembrane region" description="Helical" evidence="1">
    <location>
        <begin position="396"/>
        <end position="414"/>
    </location>
</feature>
<feature type="transmembrane region" description="Helical" evidence="1">
    <location>
        <begin position="234"/>
        <end position="253"/>
    </location>
</feature>
<feature type="transmembrane region" description="Helical" evidence="1">
    <location>
        <begin position="265"/>
        <end position="285"/>
    </location>
</feature>
<feature type="transmembrane region" description="Helical" evidence="1">
    <location>
        <begin position="996"/>
        <end position="1013"/>
    </location>
</feature>
<feature type="transmembrane region" description="Helical" evidence="1">
    <location>
        <begin position="860"/>
        <end position="878"/>
    </location>
</feature>
<feature type="transmembrane region" description="Helical" evidence="1">
    <location>
        <begin position="321"/>
        <end position="346"/>
    </location>
</feature>
<feature type="transmembrane region" description="Helical" evidence="1">
    <location>
        <begin position="148"/>
        <end position="171"/>
    </location>
</feature>
<feature type="transmembrane region" description="Helical" evidence="1">
    <location>
        <begin position="555"/>
        <end position="572"/>
    </location>
</feature>
<dbReference type="EMBL" id="JBHLUU010000127">
    <property type="protein sequence ID" value="MFC0478099.1"/>
    <property type="molecule type" value="Genomic_DNA"/>
</dbReference>
<organism evidence="2 3">
    <name type="scientific">Robertmurraya beringensis</name>
    <dbReference type="NCBI Taxonomy" id="641660"/>
    <lineage>
        <taxon>Bacteria</taxon>
        <taxon>Bacillati</taxon>
        <taxon>Bacillota</taxon>
        <taxon>Bacilli</taxon>
        <taxon>Bacillales</taxon>
        <taxon>Bacillaceae</taxon>
        <taxon>Robertmurraya</taxon>
    </lineage>
</organism>
<evidence type="ECO:0008006" key="4">
    <source>
        <dbReference type="Google" id="ProtNLM"/>
    </source>
</evidence>
<feature type="transmembrane region" description="Helical" evidence="1">
    <location>
        <begin position="626"/>
        <end position="647"/>
    </location>
</feature>
<feature type="transmembrane region" description="Helical" evidence="1">
    <location>
        <begin position="710"/>
        <end position="728"/>
    </location>
</feature>
<feature type="transmembrane region" description="Helical" evidence="1">
    <location>
        <begin position="1025"/>
        <end position="1042"/>
    </location>
</feature>
<feature type="transmembrane region" description="Helical" evidence="1">
    <location>
        <begin position="525"/>
        <end position="543"/>
    </location>
</feature>
<evidence type="ECO:0000313" key="3">
    <source>
        <dbReference type="Proteomes" id="UP001589738"/>
    </source>
</evidence>
<feature type="transmembrane region" description="Helical" evidence="1">
    <location>
        <begin position="759"/>
        <end position="775"/>
    </location>
</feature>